<dbReference type="PANTHER" id="PTHR14950:SF49">
    <property type="entry name" value="RIBONUCLEASE 3-LIKE PROTEIN 2-RELATED"/>
    <property type="match status" value="1"/>
</dbReference>
<reference evidence="11" key="1">
    <citation type="submission" date="2020-01" db="EMBL/GenBank/DDBJ databases">
        <title>Genome sequence of Kobresia littledalei, the first chromosome-level genome in the family Cyperaceae.</title>
        <authorList>
            <person name="Qu G."/>
        </authorList>
    </citation>
    <scope>NUCLEOTIDE SEQUENCE</scope>
    <source>
        <strain evidence="11">C.B.Clarke</strain>
        <tissue evidence="11">Leaf</tissue>
    </source>
</reference>
<comment type="caution">
    <text evidence="11">The sequence shown here is derived from an EMBL/GenBank/DDBJ whole genome shotgun (WGS) entry which is preliminary data.</text>
</comment>
<evidence type="ECO:0000256" key="7">
    <source>
        <dbReference type="ARBA" id="ARBA00022842"/>
    </source>
</evidence>
<feature type="region of interest" description="Disordered" evidence="9">
    <location>
        <begin position="359"/>
        <end position="407"/>
    </location>
</feature>
<dbReference type="AlphaFoldDB" id="A0A833VI00"/>
<keyword evidence="6" id="KW-0378">Hydrolase</keyword>
<evidence type="ECO:0000256" key="1">
    <source>
        <dbReference type="ARBA" id="ARBA00001936"/>
    </source>
</evidence>
<evidence type="ECO:0000256" key="3">
    <source>
        <dbReference type="ARBA" id="ARBA00022722"/>
    </source>
</evidence>
<feature type="domain" description="RNase III" evidence="10">
    <location>
        <begin position="30"/>
        <end position="174"/>
    </location>
</feature>
<dbReference type="InterPro" id="IPR000999">
    <property type="entry name" value="RNase_III_dom"/>
</dbReference>
<evidence type="ECO:0000313" key="12">
    <source>
        <dbReference type="Proteomes" id="UP000623129"/>
    </source>
</evidence>
<evidence type="ECO:0000313" key="11">
    <source>
        <dbReference type="EMBL" id="KAF3339146.1"/>
    </source>
</evidence>
<dbReference type="Pfam" id="PF00636">
    <property type="entry name" value="Ribonuclease_3"/>
    <property type="match status" value="1"/>
</dbReference>
<dbReference type="GO" id="GO:0046872">
    <property type="term" value="F:metal ion binding"/>
    <property type="evidence" value="ECO:0007669"/>
    <property type="project" value="UniProtKB-KW"/>
</dbReference>
<dbReference type="Proteomes" id="UP000623129">
    <property type="component" value="Unassembled WGS sequence"/>
</dbReference>
<evidence type="ECO:0000256" key="9">
    <source>
        <dbReference type="SAM" id="MobiDB-lite"/>
    </source>
</evidence>
<evidence type="ECO:0000256" key="5">
    <source>
        <dbReference type="ARBA" id="ARBA00022759"/>
    </source>
</evidence>
<protein>
    <submittedName>
        <fullName evidence="11">Ribonuclease 3-like protein 2</fullName>
    </submittedName>
</protein>
<comment type="cofactor">
    <cofactor evidence="1">
        <name>Mn(2+)</name>
        <dbReference type="ChEBI" id="CHEBI:29035"/>
    </cofactor>
</comment>
<keyword evidence="3" id="KW-0540">Nuclease</keyword>
<proteinExistence type="predicted"/>
<dbReference type="CDD" id="cd00593">
    <property type="entry name" value="RIBOc"/>
    <property type="match status" value="1"/>
</dbReference>
<evidence type="ECO:0000256" key="4">
    <source>
        <dbReference type="ARBA" id="ARBA00022723"/>
    </source>
</evidence>
<accession>A0A833VI00</accession>
<dbReference type="GO" id="GO:0004525">
    <property type="term" value="F:ribonuclease III activity"/>
    <property type="evidence" value="ECO:0007669"/>
    <property type="project" value="InterPro"/>
</dbReference>
<keyword evidence="8" id="KW-0694">RNA-binding</keyword>
<dbReference type="OrthoDB" id="656209at2759"/>
<evidence type="ECO:0000256" key="6">
    <source>
        <dbReference type="ARBA" id="ARBA00022801"/>
    </source>
</evidence>
<keyword evidence="5" id="KW-0255">Endonuclease</keyword>
<dbReference type="GO" id="GO:0005737">
    <property type="term" value="C:cytoplasm"/>
    <property type="evidence" value="ECO:0007669"/>
    <property type="project" value="TreeGrafter"/>
</dbReference>
<dbReference type="FunFam" id="1.10.1520.10:FF:000004">
    <property type="entry name" value="Endoribonuclease dicer-like 1"/>
    <property type="match status" value="1"/>
</dbReference>
<name>A0A833VI00_9POAL</name>
<gene>
    <name evidence="11" type="ORF">FCM35_KLT16617</name>
</gene>
<dbReference type="Gene3D" id="1.10.1520.10">
    <property type="entry name" value="Ribonuclease III domain"/>
    <property type="match status" value="1"/>
</dbReference>
<comment type="cofactor">
    <cofactor evidence="2">
        <name>Mg(2+)</name>
        <dbReference type="ChEBI" id="CHEBI:18420"/>
    </cofactor>
</comment>
<dbReference type="SMART" id="SM00535">
    <property type="entry name" value="RIBOc"/>
    <property type="match status" value="1"/>
</dbReference>
<dbReference type="PROSITE" id="PS50142">
    <property type="entry name" value="RNASE_3_2"/>
    <property type="match status" value="1"/>
</dbReference>
<evidence type="ECO:0000256" key="2">
    <source>
        <dbReference type="ARBA" id="ARBA00001946"/>
    </source>
</evidence>
<dbReference type="GO" id="GO:0003723">
    <property type="term" value="F:RNA binding"/>
    <property type="evidence" value="ECO:0007669"/>
    <property type="project" value="UniProtKB-KW"/>
</dbReference>
<dbReference type="PANTHER" id="PTHR14950">
    <property type="entry name" value="DICER-RELATED"/>
    <property type="match status" value="1"/>
</dbReference>
<dbReference type="InterPro" id="IPR036389">
    <property type="entry name" value="RNase_III_sf"/>
</dbReference>
<keyword evidence="7" id="KW-0460">Magnesium</keyword>
<sequence length="407" mass="43668">MNQSQIENLIKSLYDLSVPHPSNSNPASSVREAERILQYHFHKPSLLKEALTHSSFSDGTISYERLEVVGDAALSLAMTKYLYLSNSQLGPGPISRLRSANLTNEKLARVAVWHNIYPLVLHNSPLLDEKVEEFTKAVLQEPEGEINGGSTTKAPKVLADVVEAIAAAIYEDCNFNLDIMWKVVKKLLKPLIRTDSFAKQPVTTPHKHCHKKGKDDKFHTRQKGKIAISNVLVASKLAGSGSSKQKTVARPKKGKIAISNVLVASKLAGSGSSKQKAVARPKKGKIAISNVLVASKLAGSGSSKQKAVARPKKGKIAISNVLVASKLAGSGSSKQKTVARPKKGKIAISNVLVASKLAGSGSSKQKTVARPNAAKDAHEKMRGEKSNLSIKSQHKKVGNERGGQTKP</sequence>
<organism evidence="11 12">
    <name type="scientific">Carex littledalei</name>
    <dbReference type="NCBI Taxonomy" id="544730"/>
    <lineage>
        <taxon>Eukaryota</taxon>
        <taxon>Viridiplantae</taxon>
        <taxon>Streptophyta</taxon>
        <taxon>Embryophyta</taxon>
        <taxon>Tracheophyta</taxon>
        <taxon>Spermatophyta</taxon>
        <taxon>Magnoliopsida</taxon>
        <taxon>Liliopsida</taxon>
        <taxon>Poales</taxon>
        <taxon>Cyperaceae</taxon>
        <taxon>Cyperoideae</taxon>
        <taxon>Cariceae</taxon>
        <taxon>Carex</taxon>
        <taxon>Carex subgen. Euthyceras</taxon>
    </lineage>
</organism>
<keyword evidence="4" id="KW-0479">Metal-binding</keyword>
<keyword evidence="12" id="KW-1185">Reference proteome</keyword>
<feature type="compositionally biased region" description="Basic and acidic residues" evidence="9">
    <location>
        <begin position="373"/>
        <end position="385"/>
    </location>
</feature>
<dbReference type="SUPFAM" id="SSF69065">
    <property type="entry name" value="RNase III domain-like"/>
    <property type="match status" value="1"/>
</dbReference>
<evidence type="ECO:0000256" key="8">
    <source>
        <dbReference type="ARBA" id="ARBA00022884"/>
    </source>
</evidence>
<evidence type="ECO:0000259" key="10">
    <source>
        <dbReference type="PROSITE" id="PS50142"/>
    </source>
</evidence>
<dbReference type="GO" id="GO:0030422">
    <property type="term" value="P:siRNA processing"/>
    <property type="evidence" value="ECO:0007669"/>
    <property type="project" value="TreeGrafter"/>
</dbReference>
<dbReference type="GO" id="GO:0005634">
    <property type="term" value="C:nucleus"/>
    <property type="evidence" value="ECO:0007669"/>
    <property type="project" value="TreeGrafter"/>
</dbReference>
<dbReference type="EMBL" id="SWLB01000004">
    <property type="protein sequence ID" value="KAF3339146.1"/>
    <property type="molecule type" value="Genomic_DNA"/>
</dbReference>